<reference evidence="9 10" key="1">
    <citation type="submission" date="2018-07" db="EMBL/GenBank/DDBJ databases">
        <title>Arthrobacter sp. nov., isolated from raw cow's milk with high bacterial count.</title>
        <authorList>
            <person name="Hahne J."/>
            <person name="Isele D."/>
            <person name="Lipski A."/>
        </authorList>
    </citation>
    <scope>NUCLEOTIDE SEQUENCE [LARGE SCALE GENOMIC DNA]</scope>
    <source>
        <strain evidence="9 10">JZ R-35</strain>
    </source>
</reference>
<dbReference type="EC" id="4.2.2.29" evidence="7"/>
<dbReference type="Gene3D" id="3.30.1490.480">
    <property type="entry name" value="Endolytic murein transglycosylase"/>
    <property type="match status" value="1"/>
</dbReference>
<evidence type="ECO:0000256" key="6">
    <source>
        <dbReference type="ARBA" id="ARBA00023316"/>
    </source>
</evidence>
<evidence type="ECO:0000256" key="2">
    <source>
        <dbReference type="ARBA" id="ARBA00022692"/>
    </source>
</evidence>
<dbReference type="PANTHER" id="PTHR30518:SF2">
    <property type="entry name" value="ENDOLYTIC MUREIN TRANSGLYCOSYLASE"/>
    <property type="match status" value="1"/>
</dbReference>
<feature type="transmembrane region" description="Helical" evidence="7">
    <location>
        <begin position="167"/>
        <end position="188"/>
    </location>
</feature>
<dbReference type="HAMAP" id="MF_02065">
    <property type="entry name" value="MltG"/>
    <property type="match status" value="1"/>
</dbReference>
<name>A0A399JC31_9MICC</name>
<keyword evidence="1 7" id="KW-1003">Cell membrane</keyword>
<feature type="compositionally biased region" description="Basic residues" evidence="8">
    <location>
        <begin position="17"/>
        <end position="27"/>
    </location>
</feature>
<dbReference type="Pfam" id="PF02618">
    <property type="entry name" value="YceG"/>
    <property type="match status" value="1"/>
</dbReference>
<keyword evidence="6 7" id="KW-0961">Cell wall biogenesis/degradation</keyword>
<evidence type="ECO:0000256" key="8">
    <source>
        <dbReference type="SAM" id="MobiDB-lite"/>
    </source>
</evidence>
<accession>A0A399JC31</accession>
<dbReference type="GO" id="GO:0071555">
    <property type="term" value="P:cell wall organization"/>
    <property type="evidence" value="ECO:0007669"/>
    <property type="project" value="UniProtKB-KW"/>
</dbReference>
<organism evidence="9 10">
    <name type="scientific">Galactobacter valiniphilus</name>
    <dbReference type="NCBI Taxonomy" id="2676122"/>
    <lineage>
        <taxon>Bacteria</taxon>
        <taxon>Bacillati</taxon>
        <taxon>Actinomycetota</taxon>
        <taxon>Actinomycetes</taxon>
        <taxon>Micrococcales</taxon>
        <taxon>Micrococcaceae</taxon>
        <taxon>Galactobacter</taxon>
    </lineage>
</organism>
<keyword evidence="5 7" id="KW-0456">Lyase</keyword>
<evidence type="ECO:0000313" key="10">
    <source>
        <dbReference type="Proteomes" id="UP000265419"/>
    </source>
</evidence>
<comment type="similarity">
    <text evidence="7">Belongs to the transglycosylase MltG family.</text>
</comment>
<comment type="catalytic activity">
    <reaction evidence="7">
        <text>a peptidoglycan chain = a peptidoglycan chain with N-acetyl-1,6-anhydromuramyl-[peptide] at the reducing end + a peptidoglycan chain with N-acetylglucosamine at the non-reducing end.</text>
        <dbReference type="EC" id="4.2.2.29"/>
    </reaction>
</comment>
<protein>
    <recommendedName>
        <fullName evidence="7">Endolytic murein transglycosylase</fullName>
        <ecNumber evidence="7">4.2.2.29</ecNumber>
    </recommendedName>
    <alternativeName>
        <fullName evidence="7">Peptidoglycan lytic transglycosylase</fullName>
    </alternativeName>
    <alternativeName>
        <fullName evidence="7">Peptidoglycan polymerization terminase</fullName>
    </alternativeName>
</protein>
<keyword evidence="3 7" id="KW-1133">Transmembrane helix</keyword>
<comment type="function">
    <text evidence="7">Functions as a peptidoglycan terminase that cleaves nascent peptidoglycan strands endolytically to terminate their elongation.</text>
</comment>
<dbReference type="AlphaFoldDB" id="A0A399JC31"/>
<dbReference type="GO" id="GO:0009252">
    <property type="term" value="P:peptidoglycan biosynthetic process"/>
    <property type="evidence" value="ECO:0007669"/>
    <property type="project" value="UniProtKB-UniRule"/>
</dbReference>
<dbReference type="InterPro" id="IPR003770">
    <property type="entry name" value="MLTG-like"/>
</dbReference>
<feature type="region of interest" description="Disordered" evidence="8">
    <location>
        <begin position="1"/>
        <end position="40"/>
    </location>
</feature>
<dbReference type="Proteomes" id="UP000265419">
    <property type="component" value="Unassembled WGS sequence"/>
</dbReference>
<keyword evidence="2 7" id="KW-0812">Transmembrane</keyword>
<proteinExistence type="inferred from homology"/>
<evidence type="ECO:0000256" key="1">
    <source>
        <dbReference type="ARBA" id="ARBA00022475"/>
    </source>
</evidence>
<dbReference type="NCBIfam" id="TIGR00247">
    <property type="entry name" value="endolytic transglycosylase MltG"/>
    <property type="match status" value="1"/>
</dbReference>
<keyword evidence="10" id="KW-1185">Reference proteome</keyword>
<evidence type="ECO:0000256" key="7">
    <source>
        <dbReference type="HAMAP-Rule" id="MF_02065"/>
    </source>
</evidence>
<feature type="site" description="Important for catalytic activity" evidence="7">
    <location>
        <position position="378"/>
    </location>
</feature>
<dbReference type="PANTHER" id="PTHR30518">
    <property type="entry name" value="ENDOLYTIC MUREIN TRANSGLYCOSYLASE"/>
    <property type="match status" value="1"/>
</dbReference>
<dbReference type="RefSeq" id="WP_119423773.1">
    <property type="nucleotide sequence ID" value="NZ_QQXK01000005.1"/>
</dbReference>
<keyword evidence="4 7" id="KW-0472">Membrane</keyword>
<comment type="subcellular location">
    <subcellularLocation>
        <location evidence="7">Cell membrane</location>
        <topology evidence="7">Single-pass membrane protein</topology>
    </subcellularLocation>
</comment>
<sequence length="508" mass="54128">MSTTEPGDLTPPQSPAPRRRRRRHTPARRFSGVGRHGAGDTAAVEEALALAEEAVLPTPVPVAAPVDEFDTHDATELVSWHAVDAPEGAETAGGWAPETRPASEDDGAWLAAAEEEAGAAEHHGGSFEDGLSRFGAVPAGYLPAEHFYPDEEVDYSDRKRRRRRRGITLAAIVLVFLLAVGGGGYWLLKQLTAPPADYAGPGSGNVSFTVQSGWGAKQIGKHLVDAGVVKSTGAFDAAVAANTAATFHPGDFQLKREMTAADALEALTGKADAVTYFALDPNVRLNAALTAISEGTGLSLDELKAAAAKPSAFGLPESATNLEGWLHPGEYRFPRDADAQTVLQGLVDATKATLEKQGITDPAQQQRTLTIASILMAEALKGDYAKVAGVIENRLAADNKETYGLLQSDATVIYGLDRYSLLVTKAEQQDKSNPFNTYVHKGLPPTPIGSPNDAAIEAAAHPQASDDYYWVTVNLDTGETLFAKTHNEHLANVDKYRQWCQANEGRCK</sequence>
<evidence type="ECO:0000256" key="4">
    <source>
        <dbReference type="ARBA" id="ARBA00023136"/>
    </source>
</evidence>
<evidence type="ECO:0000256" key="3">
    <source>
        <dbReference type="ARBA" id="ARBA00022989"/>
    </source>
</evidence>
<evidence type="ECO:0000313" key="9">
    <source>
        <dbReference type="EMBL" id="RII43125.1"/>
    </source>
</evidence>
<dbReference type="GO" id="GO:0005886">
    <property type="term" value="C:plasma membrane"/>
    <property type="evidence" value="ECO:0007669"/>
    <property type="project" value="UniProtKB-SubCell"/>
</dbReference>
<dbReference type="GO" id="GO:0008932">
    <property type="term" value="F:lytic endotransglycosylase activity"/>
    <property type="evidence" value="ECO:0007669"/>
    <property type="project" value="UniProtKB-UniRule"/>
</dbReference>
<comment type="caution">
    <text evidence="9">The sequence shown here is derived from an EMBL/GenBank/DDBJ whole genome shotgun (WGS) entry which is preliminary data.</text>
</comment>
<dbReference type="EMBL" id="QQXK01000005">
    <property type="protein sequence ID" value="RII43125.1"/>
    <property type="molecule type" value="Genomic_DNA"/>
</dbReference>
<evidence type="ECO:0000256" key="5">
    <source>
        <dbReference type="ARBA" id="ARBA00023239"/>
    </source>
</evidence>
<gene>
    <name evidence="7 9" type="primary">mltG</name>
    <name evidence="9" type="ORF">DWB68_03585</name>
</gene>